<accession>A0A0F9KKW7</accession>
<comment type="caution">
    <text evidence="1">The sequence shown here is derived from an EMBL/GenBank/DDBJ whole genome shotgun (WGS) entry which is preliminary data.</text>
</comment>
<gene>
    <name evidence="1" type="ORF">LCGC14_1317940</name>
</gene>
<dbReference type="EMBL" id="LAZR01007838">
    <property type="protein sequence ID" value="KKM82603.1"/>
    <property type="molecule type" value="Genomic_DNA"/>
</dbReference>
<sequence length="155" mass="18379">MAKQYLYKISHGDYDISGETELTHTRKIGTREFNNILVEAFLYLLLEKQDKLPSVDGEREGEIHAFYVDEIMEYLNKKKDEYAQGLKERALKDTDGFINSWLKLRYTQPWDVIDNMAFVSILTEKYGFKRLRYEQKVYFGSCLNIVDPERKERDG</sequence>
<name>A0A0F9KKW7_9ZZZZ</name>
<protein>
    <submittedName>
        <fullName evidence="1">Uncharacterized protein</fullName>
    </submittedName>
</protein>
<reference evidence="1" key="1">
    <citation type="journal article" date="2015" name="Nature">
        <title>Complex archaea that bridge the gap between prokaryotes and eukaryotes.</title>
        <authorList>
            <person name="Spang A."/>
            <person name="Saw J.H."/>
            <person name="Jorgensen S.L."/>
            <person name="Zaremba-Niedzwiedzka K."/>
            <person name="Martijn J."/>
            <person name="Lind A.E."/>
            <person name="van Eijk R."/>
            <person name="Schleper C."/>
            <person name="Guy L."/>
            <person name="Ettema T.J."/>
        </authorList>
    </citation>
    <scope>NUCLEOTIDE SEQUENCE</scope>
</reference>
<organism evidence="1">
    <name type="scientific">marine sediment metagenome</name>
    <dbReference type="NCBI Taxonomy" id="412755"/>
    <lineage>
        <taxon>unclassified sequences</taxon>
        <taxon>metagenomes</taxon>
        <taxon>ecological metagenomes</taxon>
    </lineage>
</organism>
<evidence type="ECO:0000313" key="1">
    <source>
        <dbReference type="EMBL" id="KKM82603.1"/>
    </source>
</evidence>
<proteinExistence type="predicted"/>
<dbReference type="AlphaFoldDB" id="A0A0F9KKW7"/>